<dbReference type="InterPro" id="IPR026444">
    <property type="entry name" value="Secre_tail"/>
</dbReference>
<gene>
    <name evidence="3" type="ordered locus">IALB_0427</name>
</gene>
<dbReference type="HOGENOM" id="CLU_284377_0_0_10"/>
<dbReference type="RefSeq" id="WP_014559298.1">
    <property type="nucleotide sequence ID" value="NC_017464.1"/>
</dbReference>
<feature type="signal peptide" evidence="1">
    <location>
        <begin position="1"/>
        <end position="16"/>
    </location>
</feature>
<sequence>MKSLILCILFVSISYAQVVDPTKAPFRYDSIKINYLFNELEYFINSEGLNQFANYPPITEKYKIELESKIELFPRNYPNPQFVSLQILNINKNDTDIIVNCEVVLYDSFQAYDSFFDQIRLRKDITMLFTDFGKLENLFLDKCFKIKLTALEDKPAIENQQLLLSNNSFISKPAIQNPLIYQLDLNLALNHFQKSLFASSEGIDNTYFSDGTKETAFYLDQIWKRILFTQSNSNQLKILSYGDNNDDYRFGIPRSIDVNEWGELYIADSEKGIINKLYYSYITNTITATSNVNYLQGLVKPVDADYYQGSTLWNRSDDLIAVADEGDNSIVIYNYNGQFICKLTGYYENGVKQIKSPKRVALFGYDAPYRLAFIDGGTNRLIVLRLPNNFTNWTGWLYPLSPPVSFDMPSYLTDVGVDGCYNILLADRGKNMIHKFNKDGKYSCSYANGSEFKFPYFITNVPDNCPNPEMVWVDITLSSIWDNNSGIRRYLPGADLKYISNETFSNYHRLRFNPTDDINFIADIIRVSDNTIVKSFSGNALNSLQKDLILYYNELPTNNTFYKWRFKFQPFYNSFYGQYAIPWQTLEFSFYHSVVAPVISNFTQSPNPICKGTTGYVYVNLSQGNGNLTYNWFSYNAPSGVTVNFSPNSNRCTITYSSADAVALGAEGPTWDFGCTVSNSVGESTMRYTPILSDCNGCPTLSFEQNGMLFDENPLLITSLRNPGKDVIDYYLINTPITPVNNKIKLTVHEPQTEHSWFDQISLIEATANQGENIVVNEQGQVINYSSTIPLRIMLNGQTDITSALGNMDSVTVQLNVGDVITITRFTEGVEADGDVVLGGVEPPPSQKRLSSLRMNLRKQTITEQGEEVTEIIPITEFFLRPNKSIISKRITNLPSGVIELQVNKPLELDYFAFVINLRTVKTKTLTLNSALHSLNGEIKGKLNNVDGNYGELRPTERIDLTFNTTTTTGNKAYILKTVGRYETDSLYLKGINKPMFTESSEEIPTEYKLFDNYPNPFNPTTVISWQSPVGSWQTLKVYDVLGNQVVTLVNEYREAGSYKVEFNASALASGVYIYKLTAGSYISSKKMMVIK</sequence>
<dbReference type="InterPro" id="IPR011042">
    <property type="entry name" value="6-blade_b-propeller_TolB-like"/>
</dbReference>
<protein>
    <submittedName>
        <fullName evidence="3">Peptidase S8/S53 subtilisin kexin sedolisin</fullName>
    </submittedName>
</protein>
<keyword evidence="4" id="KW-1185">Reference proteome</keyword>
<evidence type="ECO:0000313" key="4">
    <source>
        <dbReference type="Proteomes" id="UP000007394"/>
    </source>
</evidence>
<dbReference type="KEGG" id="ial:IALB_0427"/>
<organism evidence="3 4">
    <name type="scientific">Ignavibacterium album (strain DSM 19864 / JCM 16511 / NBRC 101810 / Mat9-16)</name>
    <dbReference type="NCBI Taxonomy" id="945713"/>
    <lineage>
        <taxon>Bacteria</taxon>
        <taxon>Pseudomonadati</taxon>
        <taxon>Ignavibacteriota</taxon>
        <taxon>Ignavibacteria</taxon>
        <taxon>Ignavibacteriales</taxon>
        <taxon>Ignavibacteriaceae</taxon>
        <taxon>Ignavibacterium</taxon>
    </lineage>
</organism>
<dbReference type="EMBL" id="CP003418">
    <property type="protein sequence ID" value="AFH48139.1"/>
    <property type="molecule type" value="Genomic_DNA"/>
</dbReference>
<keyword evidence="1" id="KW-0732">Signal</keyword>
<dbReference type="Gene3D" id="2.120.10.30">
    <property type="entry name" value="TolB, C-terminal domain"/>
    <property type="match status" value="1"/>
</dbReference>
<dbReference type="eggNOG" id="COG4412">
    <property type="taxonomic scope" value="Bacteria"/>
</dbReference>
<dbReference type="Pfam" id="PF18962">
    <property type="entry name" value="Por_Secre_tail"/>
    <property type="match status" value="1"/>
</dbReference>
<dbReference type="eggNOG" id="COG4447">
    <property type="taxonomic scope" value="Bacteria"/>
</dbReference>
<feature type="chain" id="PRO_5003624089" evidence="1">
    <location>
        <begin position="17"/>
        <end position="1092"/>
    </location>
</feature>
<dbReference type="SUPFAM" id="SSF101898">
    <property type="entry name" value="NHL repeat"/>
    <property type="match status" value="1"/>
</dbReference>
<evidence type="ECO:0000259" key="2">
    <source>
        <dbReference type="Pfam" id="PF18962"/>
    </source>
</evidence>
<name>I0AGN2_IGNAJ</name>
<dbReference type="AlphaFoldDB" id="I0AGN2"/>
<dbReference type="Proteomes" id="UP000007394">
    <property type="component" value="Chromosome"/>
</dbReference>
<reference evidence="3 4" key="1">
    <citation type="journal article" date="2012" name="Front. Microbiol.">
        <title>Complete genome of Ignavibacterium album, a metabolically versatile, flagellated, facultative anaerobe from the phylum Chlorobi.</title>
        <authorList>
            <person name="Liu Z."/>
            <person name="Frigaard N.-U."/>
            <person name="Vogl K."/>
            <person name="Iino T."/>
            <person name="Ohkuma M."/>
            <person name="Overmann J."/>
            <person name="Bryant D.A."/>
        </authorList>
    </citation>
    <scope>NUCLEOTIDE SEQUENCE [LARGE SCALE GENOMIC DNA]</scope>
    <source>
        <strain evidence="4">DSM 19864 / JCM 16511 / NBRC 101810 / Mat9-16</strain>
    </source>
</reference>
<evidence type="ECO:0000256" key="1">
    <source>
        <dbReference type="SAM" id="SignalP"/>
    </source>
</evidence>
<accession>I0AGN2</accession>
<proteinExistence type="predicted"/>
<dbReference type="STRING" id="945713.IALB_0427"/>
<feature type="domain" description="Secretion system C-terminal sorting" evidence="2">
    <location>
        <begin position="1014"/>
        <end position="1090"/>
    </location>
</feature>
<evidence type="ECO:0000313" key="3">
    <source>
        <dbReference type="EMBL" id="AFH48139.1"/>
    </source>
</evidence>
<dbReference type="NCBIfam" id="TIGR04183">
    <property type="entry name" value="Por_Secre_tail"/>
    <property type="match status" value="1"/>
</dbReference>